<evidence type="ECO:0000256" key="1">
    <source>
        <dbReference type="ARBA" id="ARBA00022574"/>
    </source>
</evidence>
<dbReference type="SUPFAM" id="SSF50978">
    <property type="entry name" value="WD40 repeat-like"/>
    <property type="match status" value="1"/>
</dbReference>
<evidence type="ECO:0000313" key="8">
    <source>
        <dbReference type="RefSeq" id="XP_022253967.1"/>
    </source>
</evidence>
<dbReference type="SUPFAM" id="SSF81383">
    <property type="entry name" value="F-box domain"/>
    <property type="match status" value="1"/>
</dbReference>
<dbReference type="Pfam" id="PF00400">
    <property type="entry name" value="WD40"/>
    <property type="match status" value="5"/>
</dbReference>
<dbReference type="InterPro" id="IPR019775">
    <property type="entry name" value="WD40_repeat_CS"/>
</dbReference>
<dbReference type="InterPro" id="IPR036047">
    <property type="entry name" value="F-box-like_dom_sf"/>
</dbReference>
<evidence type="ECO:0000256" key="2">
    <source>
        <dbReference type="ARBA" id="ARBA00022737"/>
    </source>
</evidence>
<organism evidence="5 7">
    <name type="scientific">Limulus polyphemus</name>
    <name type="common">Atlantic horseshoe crab</name>
    <dbReference type="NCBI Taxonomy" id="6850"/>
    <lineage>
        <taxon>Eukaryota</taxon>
        <taxon>Metazoa</taxon>
        <taxon>Ecdysozoa</taxon>
        <taxon>Arthropoda</taxon>
        <taxon>Chelicerata</taxon>
        <taxon>Merostomata</taxon>
        <taxon>Xiphosura</taxon>
        <taxon>Limulidae</taxon>
        <taxon>Limulus</taxon>
    </lineage>
</organism>
<dbReference type="PROSITE" id="PS50181">
    <property type="entry name" value="FBOX"/>
    <property type="match status" value="1"/>
</dbReference>
<evidence type="ECO:0000313" key="6">
    <source>
        <dbReference type="RefSeq" id="XP_022253965.1"/>
    </source>
</evidence>
<dbReference type="PROSITE" id="PS00678">
    <property type="entry name" value="WD_REPEATS_1"/>
    <property type="match status" value="1"/>
</dbReference>
<evidence type="ECO:0000256" key="3">
    <source>
        <dbReference type="PROSITE-ProRule" id="PRU00221"/>
    </source>
</evidence>
<proteinExistence type="predicted"/>
<dbReference type="RefSeq" id="XP_022253967.1">
    <property type="nucleotide sequence ID" value="XM_022398259.1"/>
</dbReference>
<dbReference type="RefSeq" id="XP_022253965.1">
    <property type="nucleotide sequence ID" value="XM_022398257.1"/>
</dbReference>
<dbReference type="GeneID" id="106469679"/>
<dbReference type="Gene3D" id="2.130.10.10">
    <property type="entry name" value="YVTN repeat-like/Quinoprotein amine dehydrogenase"/>
    <property type="match status" value="2"/>
</dbReference>
<reference evidence="6 7" key="1">
    <citation type="submission" date="2025-05" db="UniProtKB">
        <authorList>
            <consortium name="RefSeq"/>
        </authorList>
    </citation>
    <scope>IDENTIFICATION</scope>
    <source>
        <tissue evidence="6 7">Muscle</tissue>
    </source>
</reference>
<dbReference type="RefSeq" id="XP_022253966.1">
    <property type="nucleotide sequence ID" value="XM_022398258.1"/>
</dbReference>
<keyword evidence="5" id="KW-1185">Reference proteome</keyword>
<dbReference type="Gene3D" id="1.20.1280.50">
    <property type="match status" value="1"/>
</dbReference>
<evidence type="ECO:0000313" key="7">
    <source>
        <dbReference type="RefSeq" id="XP_022253966.1"/>
    </source>
</evidence>
<feature type="repeat" description="WD" evidence="3">
    <location>
        <begin position="117"/>
        <end position="158"/>
    </location>
</feature>
<evidence type="ECO:0000313" key="5">
    <source>
        <dbReference type="Proteomes" id="UP000694941"/>
    </source>
</evidence>
<dbReference type="SMART" id="SM00320">
    <property type="entry name" value="WD40"/>
    <property type="match status" value="6"/>
</dbReference>
<evidence type="ECO:0000259" key="4">
    <source>
        <dbReference type="PROSITE" id="PS50181"/>
    </source>
</evidence>
<accession>A0ABM1TDL0</accession>
<protein>
    <submittedName>
        <fullName evidence="6 7">F-box/WD repeat-containing protein 9-like</fullName>
    </submittedName>
</protein>
<dbReference type="Proteomes" id="UP000694941">
    <property type="component" value="Unplaced"/>
</dbReference>
<dbReference type="CDD" id="cd22135">
    <property type="entry name" value="F-box_FBXW9"/>
    <property type="match status" value="1"/>
</dbReference>
<dbReference type="Pfam" id="PF12937">
    <property type="entry name" value="F-box-like"/>
    <property type="match status" value="1"/>
</dbReference>
<dbReference type="InterPro" id="IPR001680">
    <property type="entry name" value="WD40_rpt"/>
</dbReference>
<dbReference type="PANTHER" id="PTHR22847">
    <property type="entry name" value="WD40 REPEAT PROTEIN"/>
    <property type="match status" value="1"/>
</dbReference>
<dbReference type="PANTHER" id="PTHR22847:SF637">
    <property type="entry name" value="WD REPEAT DOMAIN 5B"/>
    <property type="match status" value="1"/>
</dbReference>
<dbReference type="PROSITE" id="PS50082">
    <property type="entry name" value="WD_REPEATS_2"/>
    <property type="match status" value="1"/>
</dbReference>
<name>A0ABM1TDL0_LIMPO</name>
<feature type="domain" description="F-box" evidence="4">
    <location>
        <begin position="23"/>
        <end position="70"/>
    </location>
</feature>
<keyword evidence="1 3" id="KW-0853">WD repeat</keyword>
<dbReference type="InterPro" id="IPR036322">
    <property type="entry name" value="WD40_repeat_dom_sf"/>
</dbReference>
<dbReference type="InterPro" id="IPR015943">
    <property type="entry name" value="WD40/YVTN_repeat-like_dom_sf"/>
</dbReference>
<sequence>MSSTCRKEESTTINWQQATKITELKLDTIPLELFMLICSYLDAKFVIHTLGQVCHLFHDRIQDDLIWKMRISKRWPKKYPLVEAGNSFNWKKACIEREEHWRLWKDWKNNMKFYCFSGAHYAAVDVTHIFQDGATCASGSRDHCLKIWNLNKLDCVTQGSESDFLPCLSLVKVDAHSGWIWDIISSGHTLYSSSWDGLVKAWDVQRNCSEIAYNKWSAAVLSLAIHQDMLVAGTFDRKVRMMDPRVGLKFVGEHSVHKKPVLCMEVNSKFIISGSEDETVVIFDRIAGKVHSIIKFEEFPMCLSYRHGQLWIGDKQGWIHLVDPTNEKFEIVQSYHTGHSGKITGIQHSLGSIITSSTDKTIRVLEPCANPEVIAVLPGCGEVTGVSLHNHTLVSADSDNSIYIWTPLAE</sequence>
<dbReference type="InterPro" id="IPR001810">
    <property type="entry name" value="F-box_dom"/>
</dbReference>
<gene>
    <name evidence="6 7 8" type="primary">LOC106469679</name>
</gene>
<keyword evidence="2" id="KW-0677">Repeat</keyword>